<sequence length="518" mass="56605">MAWPDTPPTEDNPHHISSEQTPLLPEVTLAATSENGEDPRDRYKWPVIILAFSLIFMIELSVGISFPAWNALLEKGICAEIHPELAQILVAGDENPMCKDAAVQGKLAMYRGWSYTLECIPTVLLAVPYGSLSDSWGRKPVTIMAFAGLVLVTVWYEAVFYFAMPMWTFLLAFVWYFLGGGIAVGVSMLYTMLADVVHVEELASVLFRFFATFMVGALIANPLGGFLLSKSPWVALITGNIFMAINMAALYLLPETLMVRQWHDAKAGKIASQCPAPSQQESGDEEGPKKGRLRVAIDSAREQLLQVQEFIVSNKNVVVLMMPLIFQALGKYIEELLLQYATKRYGWSWSKASYFLTLKSASFILMLTVILPAVSTFCLSILGMSPLAKDLWLARWSGAVLILADLVITFSYTPALYGVGLVLLAGGCGLPPLLRSLLNALVEPHHVGILNTLLGLLDTMGTMIAAPIFSQALRKGIDLGGGWIGLPFAAGTGITLVATGIMWASRLPRSLRVRADDV</sequence>
<keyword evidence="8" id="KW-1185">Reference proteome</keyword>
<feature type="transmembrane region" description="Helical" evidence="6">
    <location>
        <begin position="353"/>
        <end position="379"/>
    </location>
</feature>
<gene>
    <name evidence="7" type="ORF">VP1G_08051</name>
</gene>
<feature type="transmembrane region" description="Helical" evidence="6">
    <location>
        <begin position="391"/>
        <end position="410"/>
    </location>
</feature>
<dbReference type="InterPro" id="IPR036259">
    <property type="entry name" value="MFS_trans_sf"/>
</dbReference>
<dbReference type="Proteomes" id="UP000078576">
    <property type="component" value="Unassembled WGS sequence"/>
</dbReference>
<dbReference type="Gene3D" id="1.20.1250.20">
    <property type="entry name" value="MFS general substrate transporter like domains"/>
    <property type="match status" value="1"/>
</dbReference>
<feature type="transmembrane region" description="Helical" evidence="6">
    <location>
        <begin position="205"/>
        <end position="227"/>
    </location>
</feature>
<feature type="transmembrane region" description="Helical" evidence="6">
    <location>
        <begin position="169"/>
        <end position="193"/>
    </location>
</feature>
<comment type="subcellular location">
    <subcellularLocation>
        <location evidence="1">Membrane</location>
        <topology evidence="1">Multi-pass membrane protein</topology>
    </subcellularLocation>
</comment>
<organism evidence="7 8">
    <name type="scientific">Cytospora mali</name>
    <name type="common">Apple Valsa canker fungus</name>
    <name type="synonym">Valsa mali</name>
    <dbReference type="NCBI Taxonomy" id="578113"/>
    <lineage>
        <taxon>Eukaryota</taxon>
        <taxon>Fungi</taxon>
        <taxon>Dikarya</taxon>
        <taxon>Ascomycota</taxon>
        <taxon>Pezizomycotina</taxon>
        <taxon>Sordariomycetes</taxon>
        <taxon>Sordariomycetidae</taxon>
        <taxon>Diaporthales</taxon>
        <taxon>Cytosporaceae</taxon>
        <taxon>Cytospora</taxon>
    </lineage>
</organism>
<dbReference type="InterPro" id="IPR011701">
    <property type="entry name" value="MFS"/>
</dbReference>
<evidence type="ECO:0000256" key="2">
    <source>
        <dbReference type="ARBA" id="ARBA00022692"/>
    </source>
</evidence>
<feature type="transmembrane region" description="Helical" evidence="6">
    <location>
        <begin position="446"/>
        <end position="469"/>
    </location>
</feature>
<feature type="transmembrane region" description="Helical" evidence="6">
    <location>
        <begin position="112"/>
        <end position="129"/>
    </location>
</feature>
<dbReference type="SUPFAM" id="SSF103473">
    <property type="entry name" value="MFS general substrate transporter"/>
    <property type="match status" value="1"/>
</dbReference>
<dbReference type="AlphaFoldDB" id="A0A194VAF6"/>
<dbReference type="PANTHER" id="PTHR23507:SF1">
    <property type="entry name" value="FI18259P1-RELATED"/>
    <property type="match status" value="1"/>
</dbReference>
<proteinExistence type="predicted"/>
<dbReference type="GO" id="GO:0016020">
    <property type="term" value="C:membrane"/>
    <property type="evidence" value="ECO:0007669"/>
    <property type="project" value="UniProtKB-SubCell"/>
</dbReference>
<feature type="transmembrane region" description="Helical" evidence="6">
    <location>
        <begin position="481"/>
        <end position="504"/>
    </location>
</feature>
<dbReference type="OrthoDB" id="194139at2759"/>
<evidence type="ECO:0000256" key="1">
    <source>
        <dbReference type="ARBA" id="ARBA00004141"/>
    </source>
</evidence>
<name>A0A194VAF6_CYTMA</name>
<evidence type="ECO:0000256" key="6">
    <source>
        <dbReference type="SAM" id="Phobius"/>
    </source>
</evidence>
<feature type="transmembrane region" description="Helical" evidence="6">
    <location>
        <begin position="233"/>
        <end position="253"/>
    </location>
</feature>
<keyword evidence="3 6" id="KW-1133">Transmembrane helix</keyword>
<accession>A0A194VAF6</accession>
<evidence type="ECO:0000256" key="3">
    <source>
        <dbReference type="ARBA" id="ARBA00022989"/>
    </source>
</evidence>
<evidence type="ECO:0000313" key="8">
    <source>
        <dbReference type="Proteomes" id="UP000078576"/>
    </source>
</evidence>
<evidence type="ECO:0008006" key="9">
    <source>
        <dbReference type="Google" id="ProtNLM"/>
    </source>
</evidence>
<keyword evidence="4 6" id="KW-0472">Membrane</keyword>
<feature type="transmembrane region" description="Helical" evidence="6">
    <location>
        <begin position="141"/>
        <end position="163"/>
    </location>
</feature>
<keyword evidence="2 6" id="KW-0812">Transmembrane</keyword>
<dbReference type="PANTHER" id="PTHR23507">
    <property type="entry name" value="ZGC:174356"/>
    <property type="match status" value="1"/>
</dbReference>
<feature type="transmembrane region" description="Helical" evidence="6">
    <location>
        <begin position="416"/>
        <end position="434"/>
    </location>
</feature>
<feature type="region of interest" description="Disordered" evidence="5">
    <location>
        <begin position="1"/>
        <end position="20"/>
    </location>
</feature>
<evidence type="ECO:0000313" key="7">
    <source>
        <dbReference type="EMBL" id="KUI60859.1"/>
    </source>
</evidence>
<protein>
    <recommendedName>
        <fullName evidence="9">Major facilitator superfamily (MFS) profile domain-containing protein</fullName>
    </recommendedName>
</protein>
<evidence type="ECO:0000256" key="5">
    <source>
        <dbReference type="SAM" id="MobiDB-lite"/>
    </source>
</evidence>
<dbReference type="EMBL" id="KN714760">
    <property type="protein sequence ID" value="KUI60859.1"/>
    <property type="molecule type" value="Genomic_DNA"/>
</dbReference>
<reference evidence="8" key="1">
    <citation type="submission" date="2014-12" db="EMBL/GenBank/DDBJ databases">
        <title>Genome Sequence of Valsa Canker Pathogens Uncovers a Specific Adaption of Colonization on Woody Bark.</title>
        <authorList>
            <person name="Yin Z."/>
            <person name="Liu H."/>
            <person name="Gao X."/>
            <person name="Li Z."/>
            <person name="Song N."/>
            <person name="Ke X."/>
            <person name="Dai Q."/>
            <person name="Wu Y."/>
            <person name="Sun Y."/>
            <person name="Xu J.-R."/>
            <person name="Kang Z.K."/>
            <person name="Wang L."/>
            <person name="Huang L."/>
        </authorList>
    </citation>
    <scope>NUCLEOTIDE SEQUENCE [LARGE SCALE GENOMIC DNA]</scope>
    <source>
        <strain evidence="8">SXYL134</strain>
    </source>
</reference>
<feature type="transmembrane region" description="Helical" evidence="6">
    <location>
        <begin position="47"/>
        <end position="66"/>
    </location>
</feature>
<dbReference type="Pfam" id="PF07690">
    <property type="entry name" value="MFS_1"/>
    <property type="match status" value="1"/>
</dbReference>
<evidence type="ECO:0000256" key="4">
    <source>
        <dbReference type="ARBA" id="ARBA00023136"/>
    </source>
</evidence>
<dbReference type="GO" id="GO:0022857">
    <property type="term" value="F:transmembrane transporter activity"/>
    <property type="evidence" value="ECO:0007669"/>
    <property type="project" value="InterPro"/>
</dbReference>